<dbReference type="EMBL" id="MN738832">
    <property type="protein sequence ID" value="QHT38637.1"/>
    <property type="molecule type" value="Genomic_DNA"/>
</dbReference>
<proteinExistence type="predicted"/>
<protein>
    <recommendedName>
        <fullName evidence="2">OTU domain-containing protein</fullName>
    </recommendedName>
</protein>
<evidence type="ECO:0000259" key="2">
    <source>
        <dbReference type="PROSITE" id="PS50802"/>
    </source>
</evidence>
<dbReference type="Gene3D" id="3.90.70.80">
    <property type="match status" value="1"/>
</dbReference>
<evidence type="ECO:0000313" key="3">
    <source>
        <dbReference type="EMBL" id="QHT38637.1"/>
    </source>
</evidence>
<dbReference type="InterPro" id="IPR003323">
    <property type="entry name" value="OTU_dom"/>
</dbReference>
<evidence type="ECO:0000256" key="1">
    <source>
        <dbReference type="SAM" id="MobiDB-lite"/>
    </source>
</evidence>
<feature type="domain" description="OTU" evidence="2">
    <location>
        <begin position="204"/>
        <end position="416"/>
    </location>
</feature>
<dbReference type="InterPro" id="IPR012816">
    <property type="entry name" value="NADAR"/>
</dbReference>
<dbReference type="Gene3D" id="1.10.357.40">
    <property type="entry name" value="YbiA-like"/>
    <property type="match status" value="1"/>
</dbReference>
<feature type="region of interest" description="Disordered" evidence="1">
    <location>
        <begin position="110"/>
        <end position="148"/>
    </location>
</feature>
<dbReference type="PROSITE" id="PS50802">
    <property type="entry name" value="OTU"/>
    <property type="match status" value="1"/>
</dbReference>
<dbReference type="InterPro" id="IPR037238">
    <property type="entry name" value="YbiA-like_sf"/>
</dbReference>
<organism evidence="3">
    <name type="scientific">viral metagenome</name>
    <dbReference type="NCBI Taxonomy" id="1070528"/>
    <lineage>
        <taxon>unclassified sequences</taxon>
        <taxon>metagenomes</taxon>
        <taxon>organismal metagenomes</taxon>
    </lineage>
</organism>
<reference evidence="3" key="1">
    <citation type="journal article" date="2020" name="Nature">
        <title>Giant virus diversity and host interactions through global metagenomics.</title>
        <authorList>
            <person name="Schulz F."/>
            <person name="Roux S."/>
            <person name="Paez-Espino D."/>
            <person name="Jungbluth S."/>
            <person name="Walsh D.A."/>
            <person name="Denef V.J."/>
            <person name="McMahon K.D."/>
            <person name="Konstantinidis K.T."/>
            <person name="Eloe-Fadrosh E.A."/>
            <person name="Kyrpides N.C."/>
            <person name="Woyke T."/>
        </authorList>
    </citation>
    <scope>NUCLEOTIDE SEQUENCE</scope>
    <source>
        <strain evidence="3">GVMAG-S-ERX556106-38</strain>
    </source>
</reference>
<sequence>MADDKELTVELYSIEVKDKDIVVAIGNPNHTYSDKNVVYHPIYMIKKSGKAVQIGVYEMLTTEVISLTDENGVIEVEKLSDPLIYVFANKNFIETHRMIPPDEELEIAKKESEDDMESNPDKINEKNDSEDDTEKDSSHKPEQGDSLSIPSYRADIFSLDTNTNIPPMLSEETLEDAKRETLMYKDGDMKSASWIQKAMKNMNYNLIETDNTGDCFFDAIRVAFAQIGQITTVAQLRKKLSREVNEELFNNYSEQYNKAAQTVLVEQKNAKALETEYNNYKELVSSTISSTEQNEHIKNAKIVAQQHNNAISSKKNAHEIYSEFKFMKKVKSVEELVKVVQTPEFWADSWAISTLERLLNIKFIIMSSEYAKNDPNNILQCGMNIDSHLESKGTFEPEFYIILEYTGQHYRVITYKNKAIFKYIELPYDLKEMVVTKCMERKSGPFILIPEFRILAEALDANSLKGSEQIVNIDILTSVDPGVVFQFYEKSMDKPPGKGSGEKIEPAERRLEFSQLAPKGEYPNWRRKLDNTWYHQETPLEIDDHKWNSVEHYVQANKFKNTAPDFYNEFTAESESEISKNVDIAIAAGSKNGKKGKTVIRDPKYRIDPEFYGKNEKEAIKKAMTVKFTEIPHFRGLLKATKNATLNKYIPKYSPEVDVNLITIRNTLT</sequence>
<name>A0A6C0F9V6_9ZZZZ</name>
<dbReference type="CDD" id="cd15457">
    <property type="entry name" value="NADAR"/>
    <property type="match status" value="1"/>
</dbReference>
<dbReference type="AlphaFoldDB" id="A0A6C0F9V6"/>
<dbReference type="SUPFAM" id="SSF143990">
    <property type="entry name" value="YbiA-like"/>
    <property type="match status" value="1"/>
</dbReference>
<accession>A0A6C0F9V6</accession>